<evidence type="ECO:0000256" key="4">
    <source>
        <dbReference type="ARBA" id="ARBA00022692"/>
    </source>
</evidence>
<dbReference type="Pfam" id="PF00528">
    <property type="entry name" value="BPD_transp_1"/>
    <property type="match status" value="1"/>
</dbReference>
<dbReference type="InterPro" id="IPR035906">
    <property type="entry name" value="MetI-like_sf"/>
</dbReference>
<dbReference type="EMBL" id="JBHTEE010000001">
    <property type="protein sequence ID" value="MFC7602262.1"/>
    <property type="molecule type" value="Genomic_DNA"/>
</dbReference>
<name>A0ABW2T1G0_9ACTN</name>
<dbReference type="PANTHER" id="PTHR43386">
    <property type="entry name" value="OLIGOPEPTIDE TRANSPORT SYSTEM PERMEASE PROTEIN APPC"/>
    <property type="match status" value="1"/>
</dbReference>
<sequence>MSAAVATAQSAQGAVQERSAWKETWTMFARNRAALIGLVILAVIILIAVLAPWIAPHDPTAQNLSLRREGPNAGAWLGRDAFGRDILSRIMLGARATLLAAIGVIVLSGVVGTAIGIVAGYRGGVADSLLMRSVDLVLSFPYFLLAILIVAVAGPSLRNAAIAVGITYIPQYARVVRGATMEVVGKEYVEAAHASGVRGFRIAFKHVLPNISAPIIVITTVGLALAIVSVSSLSFLGLGAQPPSPEWGAMLADGRQYVASAPHISIFPGMAILLTVLALNLVGDGFRDTFDPTLR</sequence>
<protein>
    <submittedName>
        <fullName evidence="9">ABC transporter permease</fullName>
    </submittedName>
</protein>
<keyword evidence="4 7" id="KW-0812">Transmembrane</keyword>
<evidence type="ECO:0000256" key="3">
    <source>
        <dbReference type="ARBA" id="ARBA00022475"/>
    </source>
</evidence>
<feature type="transmembrane region" description="Helical" evidence="7">
    <location>
        <begin position="98"/>
        <end position="122"/>
    </location>
</feature>
<feature type="transmembrane region" description="Helical" evidence="7">
    <location>
        <begin position="260"/>
        <end position="282"/>
    </location>
</feature>
<evidence type="ECO:0000259" key="8">
    <source>
        <dbReference type="PROSITE" id="PS50928"/>
    </source>
</evidence>
<evidence type="ECO:0000256" key="6">
    <source>
        <dbReference type="ARBA" id="ARBA00023136"/>
    </source>
</evidence>
<feature type="transmembrane region" description="Helical" evidence="7">
    <location>
        <begin position="142"/>
        <end position="169"/>
    </location>
</feature>
<evidence type="ECO:0000256" key="7">
    <source>
        <dbReference type="RuleBase" id="RU363032"/>
    </source>
</evidence>
<feature type="transmembrane region" description="Helical" evidence="7">
    <location>
        <begin position="33"/>
        <end position="55"/>
    </location>
</feature>
<dbReference type="InterPro" id="IPR025966">
    <property type="entry name" value="OppC_N"/>
</dbReference>
<evidence type="ECO:0000256" key="2">
    <source>
        <dbReference type="ARBA" id="ARBA00022448"/>
    </source>
</evidence>
<feature type="transmembrane region" description="Helical" evidence="7">
    <location>
        <begin position="215"/>
        <end position="240"/>
    </location>
</feature>
<dbReference type="CDD" id="cd06261">
    <property type="entry name" value="TM_PBP2"/>
    <property type="match status" value="1"/>
</dbReference>
<organism evidence="9 10">
    <name type="scientific">Streptosporangium amethystogenes subsp. fukuiense</name>
    <dbReference type="NCBI Taxonomy" id="698418"/>
    <lineage>
        <taxon>Bacteria</taxon>
        <taxon>Bacillati</taxon>
        <taxon>Actinomycetota</taxon>
        <taxon>Actinomycetes</taxon>
        <taxon>Streptosporangiales</taxon>
        <taxon>Streptosporangiaceae</taxon>
        <taxon>Streptosporangium</taxon>
    </lineage>
</organism>
<dbReference type="RefSeq" id="WP_343964355.1">
    <property type="nucleotide sequence ID" value="NZ_BAAAGK010000023.1"/>
</dbReference>
<gene>
    <name evidence="9" type="ORF">ACFQVD_19365</name>
</gene>
<dbReference type="Proteomes" id="UP001596514">
    <property type="component" value="Unassembled WGS sequence"/>
</dbReference>
<evidence type="ECO:0000256" key="1">
    <source>
        <dbReference type="ARBA" id="ARBA00004651"/>
    </source>
</evidence>
<comment type="subcellular location">
    <subcellularLocation>
        <location evidence="1 7">Cell membrane</location>
        <topology evidence="1 7">Multi-pass membrane protein</topology>
    </subcellularLocation>
</comment>
<accession>A0ABW2T1G0</accession>
<keyword evidence="5 7" id="KW-1133">Transmembrane helix</keyword>
<dbReference type="PROSITE" id="PS50928">
    <property type="entry name" value="ABC_TM1"/>
    <property type="match status" value="1"/>
</dbReference>
<feature type="domain" description="ABC transmembrane type-1" evidence="8">
    <location>
        <begin position="94"/>
        <end position="283"/>
    </location>
</feature>
<dbReference type="InterPro" id="IPR000515">
    <property type="entry name" value="MetI-like"/>
</dbReference>
<dbReference type="PANTHER" id="PTHR43386:SF25">
    <property type="entry name" value="PEPTIDE ABC TRANSPORTER PERMEASE PROTEIN"/>
    <property type="match status" value="1"/>
</dbReference>
<keyword evidence="3" id="KW-1003">Cell membrane</keyword>
<keyword evidence="10" id="KW-1185">Reference proteome</keyword>
<proteinExistence type="inferred from homology"/>
<dbReference type="SUPFAM" id="SSF161098">
    <property type="entry name" value="MetI-like"/>
    <property type="match status" value="1"/>
</dbReference>
<reference evidence="10" key="1">
    <citation type="journal article" date="2019" name="Int. J. Syst. Evol. Microbiol.">
        <title>The Global Catalogue of Microorganisms (GCM) 10K type strain sequencing project: providing services to taxonomists for standard genome sequencing and annotation.</title>
        <authorList>
            <consortium name="The Broad Institute Genomics Platform"/>
            <consortium name="The Broad Institute Genome Sequencing Center for Infectious Disease"/>
            <person name="Wu L."/>
            <person name="Ma J."/>
        </authorList>
    </citation>
    <scope>NUCLEOTIDE SEQUENCE [LARGE SCALE GENOMIC DNA]</scope>
    <source>
        <strain evidence="10">JCM 10083</strain>
    </source>
</reference>
<keyword evidence="6 7" id="KW-0472">Membrane</keyword>
<comment type="similarity">
    <text evidence="7">Belongs to the binding-protein-dependent transport system permease family.</text>
</comment>
<dbReference type="Pfam" id="PF12911">
    <property type="entry name" value="OppC_N"/>
    <property type="match status" value="1"/>
</dbReference>
<evidence type="ECO:0000313" key="10">
    <source>
        <dbReference type="Proteomes" id="UP001596514"/>
    </source>
</evidence>
<evidence type="ECO:0000256" key="5">
    <source>
        <dbReference type="ARBA" id="ARBA00022989"/>
    </source>
</evidence>
<dbReference type="Gene3D" id="1.10.3720.10">
    <property type="entry name" value="MetI-like"/>
    <property type="match status" value="1"/>
</dbReference>
<dbReference type="InterPro" id="IPR050366">
    <property type="entry name" value="BP-dependent_transpt_permease"/>
</dbReference>
<evidence type="ECO:0000313" key="9">
    <source>
        <dbReference type="EMBL" id="MFC7602262.1"/>
    </source>
</evidence>
<comment type="caution">
    <text evidence="9">The sequence shown here is derived from an EMBL/GenBank/DDBJ whole genome shotgun (WGS) entry which is preliminary data.</text>
</comment>
<keyword evidence="2 7" id="KW-0813">Transport</keyword>